<organism evidence="1 2">
    <name type="scientific">Characodon lateralis</name>
    <dbReference type="NCBI Taxonomy" id="208331"/>
    <lineage>
        <taxon>Eukaryota</taxon>
        <taxon>Metazoa</taxon>
        <taxon>Chordata</taxon>
        <taxon>Craniata</taxon>
        <taxon>Vertebrata</taxon>
        <taxon>Euteleostomi</taxon>
        <taxon>Actinopterygii</taxon>
        <taxon>Neopterygii</taxon>
        <taxon>Teleostei</taxon>
        <taxon>Neoteleostei</taxon>
        <taxon>Acanthomorphata</taxon>
        <taxon>Ovalentaria</taxon>
        <taxon>Atherinomorphae</taxon>
        <taxon>Cyprinodontiformes</taxon>
        <taxon>Goodeidae</taxon>
        <taxon>Characodon</taxon>
    </lineage>
</organism>
<evidence type="ECO:0000313" key="1">
    <source>
        <dbReference type="EMBL" id="MED6290023.1"/>
    </source>
</evidence>
<keyword evidence="2" id="KW-1185">Reference proteome</keyword>
<sequence>MPCGGVLQEYGVGGSVLGGLQSLYKWSRSLARMVSKIIAWKESPRKVSQDSCCRCQSEISRTTITSAAEQSE</sequence>
<reference evidence="1 2" key="1">
    <citation type="submission" date="2021-06" db="EMBL/GenBank/DDBJ databases">
        <authorList>
            <person name="Palmer J.M."/>
        </authorList>
    </citation>
    <scope>NUCLEOTIDE SEQUENCE [LARGE SCALE GENOMIC DNA]</scope>
    <source>
        <strain evidence="1 2">CL_MEX2019</strain>
        <tissue evidence="1">Muscle</tissue>
    </source>
</reference>
<comment type="caution">
    <text evidence="1">The sequence shown here is derived from an EMBL/GenBank/DDBJ whole genome shotgun (WGS) entry which is preliminary data.</text>
</comment>
<gene>
    <name evidence="1" type="ORF">CHARACLAT_008795</name>
</gene>
<evidence type="ECO:0000313" key="2">
    <source>
        <dbReference type="Proteomes" id="UP001352852"/>
    </source>
</evidence>
<proteinExistence type="predicted"/>
<name>A0ABU7EUK8_9TELE</name>
<accession>A0ABU7EUK8</accession>
<protein>
    <submittedName>
        <fullName evidence="1">Uncharacterized protein</fullName>
    </submittedName>
</protein>
<dbReference type="EMBL" id="JAHUTJ010066098">
    <property type="protein sequence ID" value="MED6290023.1"/>
    <property type="molecule type" value="Genomic_DNA"/>
</dbReference>
<dbReference type="Proteomes" id="UP001352852">
    <property type="component" value="Unassembled WGS sequence"/>
</dbReference>